<dbReference type="InterPro" id="IPR014717">
    <property type="entry name" value="Transl_elong_EF1B/ribsomal_bS6"/>
</dbReference>
<evidence type="ECO:0000313" key="2">
    <source>
        <dbReference type="EMBL" id="OGY66231.1"/>
    </source>
</evidence>
<protein>
    <recommendedName>
        <fullName evidence="4">Type 4 fimbrial biogenesis protein PilO</fullName>
    </recommendedName>
</protein>
<dbReference type="EMBL" id="MHJJ01000003">
    <property type="protein sequence ID" value="OGY66231.1"/>
    <property type="molecule type" value="Genomic_DNA"/>
</dbReference>
<comment type="caution">
    <text evidence="2">The sequence shown here is derived from an EMBL/GenBank/DDBJ whole genome shotgun (WGS) entry which is preliminary data.</text>
</comment>
<proteinExistence type="predicted"/>
<accession>A0A1G1ZNZ9</accession>
<keyword evidence="1" id="KW-0812">Transmembrane</keyword>
<reference evidence="2 3" key="1">
    <citation type="journal article" date="2016" name="Nat. Commun.">
        <title>Thousands of microbial genomes shed light on interconnected biogeochemical processes in an aquifer system.</title>
        <authorList>
            <person name="Anantharaman K."/>
            <person name="Brown C.T."/>
            <person name="Hug L.A."/>
            <person name="Sharon I."/>
            <person name="Castelle C.J."/>
            <person name="Probst A.J."/>
            <person name="Thomas B.C."/>
            <person name="Singh A."/>
            <person name="Wilkins M.J."/>
            <person name="Karaoz U."/>
            <person name="Brodie E.L."/>
            <person name="Williams K.H."/>
            <person name="Hubbard S.S."/>
            <person name="Banfield J.F."/>
        </authorList>
    </citation>
    <scope>NUCLEOTIDE SEQUENCE [LARGE SCALE GENOMIC DNA]</scope>
</reference>
<organism evidence="2 3">
    <name type="scientific">Candidatus Harrisonbacteria bacterium RIFCSPLOWO2_01_FULL_44_18</name>
    <dbReference type="NCBI Taxonomy" id="1798407"/>
    <lineage>
        <taxon>Bacteria</taxon>
        <taxon>Candidatus Harrisoniibacteriota</taxon>
    </lineage>
</organism>
<evidence type="ECO:0000313" key="3">
    <source>
        <dbReference type="Proteomes" id="UP000177942"/>
    </source>
</evidence>
<dbReference type="Proteomes" id="UP000177942">
    <property type="component" value="Unassembled WGS sequence"/>
</dbReference>
<dbReference type="Gene3D" id="3.30.70.60">
    <property type="match status" value="1"/>
</dbReference>
<keyword evidence="1" id="KW-0472">Membrane</keyword>
<feature type="transmembrane region" description="Helical" evidence="1">
    <location>
        <begin position="12"/>
        <end position="32"/>
    </location>
</feature>
<dbReference type="STRING" id="1798407.A3A16_03300"/>
<gene>
    <name evidence="2" type="ORF">A3A16_03300</name>
</gene>
<name>A0A1G1ZNZ9_9BACT</name>
<keyword evidence="1" id="KW-1133">Transmembrane helix</keyword>
<evidence type="ECO:0000256" key="1">
    <source>
        <dbReference type="SAM" id="Phobius"/>
    </source>
</evidence>
<dbReference type="AlphaFoldDB" id="A0A1G1ZNZ9"/>
<sequence>MPDSYKTSLLVNLAVGLGGVIILAPLIIFIGFDISGRAEKIQEQKRELISRTRTVDFLARLKSDSEKAADYSSFLTNVLPARDQLIGFSKDLEALAKKNQVDSGFSFGAETASTETEPGATGFILTASGSYNNFVKLLKTVEASQYFVGFEAINLERKGKDYKSVSNGRVFYR</sequence>
<evidence type="ECO:0008006" key="4">
    <source>
        <dbReference type="Google" id="ProtNLM"/>
    </source>
</evidence>